<proteinExistence type="predicted"/>
<reference evidence="4" key="1">
    <citation type="submission" date="2016-11" db="EMBL/GenBank/DDBJ databases">
        <authorList>
            <person name="Jaros S."/>
            <person name="Januszkiewicz K."/>
            <person name="Wedrychowicz H."/>
        </authorList>
    </citation>
    <scope>NUCLEOTIDE SEQUENCE [LARGE SCALE GENOMIC DNA]</scope>
    <source>
        <strain evidence="4">CGMCC 4.3555</strain>
    </source>
</reference>
<evidence type="ECO:0000256" key="1">
    <source>
        <dbReference type="SAM" id="Phobius"/>
    </source>
</evidence>
<evidence type="ECO:0000313" key="4">
    <source>
        <dbReference type="Proteomes" id="UP000184388"/>
    </source>
</evidence>
<gene>
    <name evidence="3" type="ORF">SAMN05216268_109155</name>
</gene>
<dbReference type="Proteomes" id="UP000184388">
    <property type="component" value="Unassembled WGS sequence"/>
</dbReference>
<feature type="transmembrane region" description="Helical" evidence="1">
    <location>
        <begin position="84"/>
        <end position="102"/>
    </location>
</feature>
<protein>
    <submittedName>
        <fullName evidence="3">VanZ like family protein</fullName>
    </submittedName>
</protein>
<dbReference type="AlphaFoldDB" id="A0A9X8MXR0"/>
<keyword evidence="1" id="KW-1133">Transmembrane helix</keyword>
<dbReference type="EMBL" id="FRBK01000009">
    <property type="protein sequence ID" value="SHM22074.1"/>
    <property type="molecule type" value="Genomic_DNA"/>
</dbReference>
<keyword evidence="1" id="KW-0812">Transmembrane</keyword>
<evidence type="ECO:0000259" key="2">
    <source>
        <dbReference type="Pfam" id="PF04892"/>
    </source>
</evidence>
<feature type="transmembrane region" description="Helical" evidence="1">
    <location>
        <begin position="107"/>
        <end position="126"/>
    </location>
</feature>
<dbReference type="RefSeq" id="WP_073445595.1">
    <property type="nucleotide sequence ID" value="NZ_FRBK01000009.1"/>
</dbReference>
<feature type="transmembrane region" description="Helical" evidence="1">
    <location>
        <begin position="138"/>
        <end position="157"/>
    </location>
</feature>
<keyword evidence="1" id="KW-0472">Membrane</keyword>
<sequence>MIEASIGALPGLIPAFLAFAAMLGLAAAAVAKAKGGSVVLALLWAGALAGVLVVTLLPGGGGTGQGASCDTGLPGWAFLGSESSRLNVALFVPISFLAVLLFRRPVAVLSGSLLLTGGIELVQAVAELGRACSYDDLKANALGGCLGVLFGVVALWVRQRRWPLTCRDTLWGAGSAAIGGRRCRCRLRRLCRGLCQCRGRNSFVVVRGGD</sequence>
<feature type="transmembrane region" description="Helical" evidence="1">
    <location>
        <begin position="12"/>
        <end position="31"/>
    </location>
</feature>
<organism evidence="3 4">
    <name type="scientific">Streptomyces yunnanensis</name>
    <dbReference type="NCBI Taxonomy" id="156453"/>
    <lineage>
        <taxon>Bacteria</taxon>
        <taxon>Bacillati</taxon>
        <taxon>Actinomycetota</taxon>
        <taxon>Actinomycetes</taxon>
        <taxon>Kitasatosporales</taxon>
        <taxon>Streptomycetaceae</taxon>
        <taxon>Streptomyces</taxon>
    </lineage>
</organism>
<feature type="transmembrane region" description="Helical" evidence="1">
    <location>
        <begin position="38"/>
        <end position="57"/>
    </location>
</feature>
<comment type="caution">
    <text evidence="3">The sequence shown here is derived from an EMBL/GenBank/DDBJ whole genome shotgun (WGS) entry which is preliminary data.</text>
</comment>
<evidence type="ECO:0000313" key="3">
    <source>
        <dbReference type="EMBL" id="SHM22074.1"/>
    </source>
</evidence>
<dbReference type="Pfam" id="PF04892">
    <property type="entry name" value="VanZ"/>
    <property type="match status" value="1"/>
</dbReference>
<name>A0A9X8MXR0_9ACTN</name>
<dbReference type="InterPro" id="IPR006976">
    <property type="entry name" value="VanZ-like"/>
</dbReference>
<accession>A0A9X8MXR0</accession>
<feature type="domain" description="VanZ-like" evidence="2">
    <location>
        <begin position="86"/>
        <end position="151"/>
    </location>
</feature>